<evidence type="ECO:0000313" key="3">
    <source>
        <dbReference type="EMBL" id="HIR62566.1"/>
    </source>
</evidence>
<dbReference type="PANTHER" id="PTHR48025:SF1">
    <property type="entry name" value="RRM DOMAIN-CONTAINING PROTEIN"/>
    <property type="match status" value="1"/>
</dbReference>
<dbReference type="SMART" id="SM00360">
    <property type="entry name" value="RRM"/>
    <property type="match status" value="1"/>
</dbReference>
<gene>
    <name evidence="3" type="ORF">IAC94_03460</name>
</gene>
<dbReference type="Proteomes" id="UP000886744">
    <property type="component" value="Unassembled WGS sequence"/>
</dbReference>
<reference evidence="3" key="1">
    <citation type="submission" date="2020-10" db="EMBL/GenBank/DDBJ databases">
        <authorList>
            <person name="Gilroy R."/>
        </authorList>
    </citation>
    <scope>NUCLEOTIDE SEQUENCE</scope>
    <source>
        <strain evidence="3">ChiHjej13B12-12457</strain>
    </source>
</reference>
<protein>
    <submittedName>
        <fullName evidence="3">RNA-binding protein</fullName>
    </submittedName>
</protein>
<reference evidence="3" key="2">
    <citation type="journal article" date="2021" name="PeerJ">
        <title>Extensive microbial diversity within the chicken gut microbiome revealed by metagenomics and culture.</title>
        <authorList>
            <person name="Gilroy R."/>
            <person name="Ravi A."/>
            <person name="Getino M."/>
            <person name="Pursley I."/>
            <person name="Horton D.L."/>
            <person name="Alikhan N.F."/>
            <person name="Baker D."/>
            <person name="Gharbi K."/>
            <person name="Hall N."/>
            <person name="Watson M."/>
            <person name="Adriaenssens E.M."/>
            <person name="Foster-Nyarko E."/>
            <person name="Jarju S."/>
            <person name="Secka A."/>
            <person name="Antonio M."/>
            <person name="Oren A."/>
            <person name="Chaudhuri R.R."/>
            <person name="La Ragione R."/>
            <person name="Hildebrand F."/>
            <person name="Pallen M.J."/>
        </authorList>
    </citation>
    <scope>NUCLEOTIDE SEQUENCE</scope>
    <source>
        <strain evidence="3">ChiHjej13B12-12457</strain>
    </source>
</reference>
<accession>A0A9D1E167</accession>
<dbReference type="SMART" id="SM00361">
    <property type="entry name" value="RRM_1"/>
    <property type="match status" value="1"/>
</dbReference>
<proteinExistence type="predicted"/>
<dbReference type="InterPro" id="IPR012677">
    <property type="entry name" value="Nucleotide-bd_a/b_plait_sf"/>
</dbReference>
<evidence type="ECO:0000256" key="1">
    <source>
        <dbReference type="ARBA" id="ARBA00022884"/>
    </source>
</evidence>
<evidence type="ECO:0000313" key="4">
    <source>
        <dbReference type="Proteomes" id="UP000886744"/>
    </source>
</evidence>
<organism evidence="3 4">
    <name type="scientific">Candidatus Coprenecus avistercoris</name>
    <dbReference type="NCBI Taxonomy" id="2840730"/>
    <lineage>
        <taxon>Bacteria</taxon>
        <taxon>Pseudomonadati</taxon>
        <taxon>Bacteroidota</taxon>
        <taxon>Bacteroidia</taxon>
        <taxon>Bacteroidales</taxon>
        <taxon>Rikenellaceae</taxon>
        <taxon>Rikenellaceae incertae sedis</taxon>
        <taxon>Candidatus Coprenecus</taxon>
    </lineage>
</organism>
<evidence type="ECO:0000259" key="2">
    <source>
        <dbReference type="PROSITE" id="PS50102"/>
    </source>
</evidence>
<comment type="caution">
    <text evidence="3">The sequence shown here is derived from an EMBL/GenBank/DDBJ whole genome shotgun (WGS) entry which is preliminary data.</text>
</comment>
<dbReference type="EMBL" id="DVHI01000042">
    <property type="protein sequence ID" value="HIR62566.1"/>
    <property type="molecule type" value="Genomic_DNA"/>
</dbReference>
<dbReference type="AlphaFoldDB" id="A0A9D1E167"/>
<dbReference type="SUPFAM" id="SSF54928">
    <property type="entry name" value="RNA-binding domain, RBD"/>
    <property type="match status" value="1"/>
</dbReference>
<dbReference type="InterPro" id="IPR035979">
    <property type="entry name" value="RBD_domain_sf"/>
</dbReference>
<sequence>MNIFVSNLNYRVRKEDLTALFTPYGEVTSARIIVNKETRRSRGYGFVEMSEEEGMKAIEALNGTEYMGRTITVAVGNDKPQPQPKEEATE</sequence>
<dbReference type="Gene3D" id="3.30.70.330">
    <property type="match status" value="1"/>
</dbReference>
<name>A0A9D1E167_9BACT</name>
<dbReference type="InterPro" id="IPR003954">
    <property type="entry name" value="RRM_euk-type"/>
</dbReference>
<dbReference type="PROSITE" id="PS50102">
    <property type="entry name" value="RRM"/>
    <property type="match status" value="1"/>
</dbReference>
<dbReference type="PANTHER" id="PTHR48025">
    <property type="entry name" value="OS02G0815200 PROTEIN"/>
    <property type="match status" value="1"/>
</dbReference>
<keyword evidence="1" id="KW-0694">RNA-binding</keyword>
<feature type="non-terminal residue" evidence="3">
    <location>
        <position position="90"/>
    </location>
</feature>
<dbReference type="Pfam" id="PF00076">
    <property type="entry name" value="RRM_1"/>
    <property type="match status" value="1"/>
</dbReference>
<dbReference type="InterPro" id="IPR000504">
    <property type="entry name" value="RRM_dom"/>
</dbReference>
<feature type="domain" description="RRM" evidence="2">
    <location>
        <begin position="1"/>
        <end position="78"/>
    </location>
</feature>
<dbReference type="InterPro" id="IPR050502">
    <property type="entry name" value="Euk_RNA-bind_prot"/>
</dbReference>
<dbReference type="GO" id="GO:0003729">
    <property type="term" value="F:mRNA binding"/>
    <property type="evidence" value="ECO:0007669"/>
    <property type="project" value="TreeGrafter"/>
</dbReference>